<dbReference type="EMBL" id="MU864044">
    <property type="protein sequence ID" value="KAK4194701.1"/>
    <property type="molecule type" value="Genomic_DNA"/>
</dbReference>
<gene>
    <name evidence="1" type="ORF">QBC40DRAFT_318713</name>
</gene>
<dbReference type="Proteomes" id="UP001303160">
    <property type="component" value="Unassembled WGS sequence"/>
</dbReference>
<name>A0AAN6X813_9PEZI</name>
<comment type="caution">
    <text evidence="1">The sequence shown here is derived from an EMBL/GenBank/DDBJ whole genome shotgun (WGS) entry which is preliminary data.</text>
</comment>
<accession>A0AAN6X813</accession>
<reference evidence="1" key="2">
    <citation type="submission" date="2023-05" db="EMBL/GenBank/DDBJ databases">
        <authorList>
            <consortium name="Lawrence Berkeley National Laboratory"/>
            <person name="Steindorff A."/>
            <person name="Hensen N."/>
            <person name="Bonometti L."/>
            <person name="Westerberg I."/>
            <person name="Brannstrom I.O."/>
            <person name="Guillou S."/>
            <person name="Cros-Aarteil S."/>
            <person name="Calhoun S."/>
            <person name="Haridas S."/>
            <person name="Kuo A."/>
            <person name="Mondo S."/>
            <person name="Pangilinan J."/>
            <person name="Riley R."/>
            <person name="Labutti K."/>
            <person name="Andreopoulos B."/>
            <person name="Lipzen A."/>
            <person name="Chen C."/>
            <person name="Yanf M."/>
            <person name="Daum C."/>
            <person name="Ng V."/>
            <person name="Clum A."/>
            <person name="Ohm R."/>
            <person name="Martin F."/>
            <person name="Silar P."/>
            <person name="Natvig D."/>
            <person name="Lalanne C."/>
            <person name="Gautier V."/>
            <person name="Ament-Velasquez S.L."/>
            <person name="Kruys A."/>
            <person name="Hutchinson M.I."/>
            <person name="Powell A.J."/>
            <person name="Barry K."/>
            <person name="Miller A.N."/>
            <person name="Grigoriev I.V."/>
            <person name="Debuchy R."/>
            <person name="Gladieux P."/>
            <person name="Thoren M.H."/>
            <person name="Johannesson H."/>
        </authorList>
    </citation>
    <scope>NUCLEOTIDE SEQUENCE</scope>
    <source>
        <strain evidence="1">CBS 315.58</strain>
    </source>
</reference>
<keyword evidence="2" id="KW-1185">Reference proteome</keyword>
<dbReference type="AlphaFoldDB" id="A0AAN6X813"/>
<reference evidence="1" key="1">
    <citation type="journal article" date="2023" name="Mol. Phylogenet. Evol.">
        <title>Genome-scale phylogeny and comparative genomics of the fungal order Sordariales.</title>
        <authorList>
            <person name="Hensen N."/>
            <person name="Bonometti L."/>
            <person name="Westerberg I."/>
            <person name="Brannstrom I.O."/>
            <person name="Guillou S."/>
            <person name="Cros-Aarteil S."/>
            <person name="Calhoun S."/>
            <person name="Haridas S."/>
            <person name="Kuo A."/>
            <person name="Mondo S."/>
            <person name="Pangilinan J."/>
            <person name="Riley R."/>
            <person name="LaButti K."/>
            <person name="Andreopoulos B."/>
            <person name="Lipzen A."/>
            <person name="Chen C."/>
            <person name="Yan M."/>
            <person name="Daum C."/>
            <person name="Ng V."/>
            <person name="Clum A."/>
            <person name="Steindorff A."/>
            <person name="Ohm R.A."/>
            <person name="Martin F."/>
            <person name="Silar P."/>
            <person name="Natvig D.O."/>
            <person name="Lalanne C."/>
            <person name="Gautier V."/>
            <person name="Ament-Velasquez S.L."/>
            <person name="Kruys A."/>
            <person name="Hutchinson M.I."/>
            <person name="Powell A.J."/>
            <person name="Barry K."/>
            <person name="Miller A.N."/>
            <person name="Grigoriev I.V."/>
            <person name="Debuchy R."/>
            <person name="Gladieux P."/>
            <person name="Hiltunen Thoren M."/>
            <person name="Johannesson H."/>
        </authorList>
    </citation>
    <scope>NUCLEOTIDE SEQUENCE</scope>
    <source>
        <strain evidence="1">CBS 315.58</strain>
    </source>
</reference>
<protein>
    <submittedName>
        <fullName evidence="1">Uncharacterized protein</fullName>
    </submittedName>
</protein>
<evidence type="ECO:0000313" key="1">
    <source>
        <dbReference type="EMBL" id="KAK4194701.1"/>
    </source>
</evidence>
<organism evidence="1 2">
    <name type="scientific">Triangularia verruculosa</name>
    <dbReference type="NCBI Taxonomy" id="2587418"/>
    <lineage>
        <taxon>Eukaryota</taxon>
        <taxon>Fungi</taxon>
        <taxon>Dikarya</taxon>
        <taxon>Ascomycota</taxon>
        <taxon>Pezizomycotina</taxon>
        <taxon>Sordariomycetes</taxon>
        <taxon>Sordariomycetidae</taxon>
        <taxon>Sordariales</taxon>
        <taxon>Podosporaceae</taxon>
        <taxon>Triangularia</taxon>
    </lineage>
</organism>
<sequence>MTSTTNNNNATDMEALYRRAIADASALTQAETNLVFGWASPEEEERICRTKANGKTRAQLIAIAATNPEQLTKVESLIVQRNKGFLAEFQREEQNPNQPPLQDLQWLMGFIDCAQDALQASISLGSNPLYEEAVKAVWNALDDQERLAIIAAGKRFVQITEEERAEDNRRYQLMKAQEAEEMASLGYSMD</sequence>
<proteinExistence type="predicted"/>
<evidence type="ECO:0000313" key="2">
    <source>
        <dbReference type="Proteomes" id="UP001303160"/>
    </source>
</evidence>